<gene>
    <name evidence="1" type="ORF">scyTo_0026474</name>
</gene>
<dbReference type="EMBL" id="BFAA01202510">
    <property type="protein sequence ID" value="GCB85788.1"/>
    <property type="molecule type" value="Genomic_DNA"/>
</dbReference>
<evidence type="ECO:0000313" key="2">
    <source>
        <dbReference type="Proteomes" id="UP000288216"/>
    </source>
</evidence>
<dbReference type="STRING" id="75743.A0A401QKE1"/>
<evidence type="ECO:0000313" key="1">
    <source>
        <dbReference type="EMBL" id="GCB85788.1"/>
    </source>
</evidence>
<dbReference type="PANTHER" id="PTHR15545">
    <property type="entry name" value="PDZ DOMAIN CONTAINING RING FINGER PROTEIN 3, 4"/>
    <property type="match status" value="1"/>
</dbReference>
<dbReference type="AlphaFoldDB" id="A0A401QKE1"/>
<keyword evidence="2" id="KW-1185">Reference proteome</keyword>
<sequence>VHDKELCKVSQEQYTDALRPSRDPLVIQVLRRSPRGKIATSIPDLQLVDNGTQTDITFEHIMALRKVQTPSPQIVQLEPCTQSER</sequence>
<dbReference type="InterPro" id="IPR051971">
    <property type="entry name" value="E3_ubiquitin-PDZ_ligase"/>
</dbReference>
<reference evidence="1 2" key="1">
    <citation type="journal article" date="2018" name="Nat. Ecol. Evol.">
        <title>Shark genomes provide insights into elasmobranch evolution and the origin of vertebrates.</title>
        <authorList>
            <person name="Hara Y"/>
            <person name="Yamaguchi K"/>
            <person name="Onimaru K"/>
            <person name="Kadota M"/>
            <person name="Koyanagi M"/>
            <person name="Keeley SD"/>
            <person name="Tatsumi K"/>
            <person name="Tanaka K"/>
            <person name="Motone F"/>
            <person name="Kageyama Y"/>
            <person name="Nozu R"/>
            <person name="Adachi N"/>
            <person name="Nishimura O"/>
            <person name="Nakagawa R"/>
            <person name="Tanegashima C"/>
            <person name="Kiyatake I"/>
            <person name="Matsumoto R"/>
            <person name="Murakumo K"/>
            <person name="Nishida K"/>
            <person name="Terakita A"/>
            <person name="Kuratani S"/>
            <person name="Sato K"/>
            <person name="Hyodo S Kuraku.S."/>
        </authorList>
    </citation>
    <scope>NUCLEOTIDE SEQUENCE [LARGE SCALE GENOMIC DNA]</scope>
</reference>
<organism evidence="1 2">
    <name type="scientific">Scyliorhinus torazame</name>
    <name type="common">Cloudy catshark</name>
    <name type="synonym">Catulus torazame</name>
    <dbReference type="NCBI Taxonomy" id="75743"/>
    <lineage>
        <taxon>Eukaryota</taxon>
        <taxon>Metazoa</taxon>
        <taxon>Chordata</taxon>
        <taxon>Craniata</taxon>
        <taxon>Vertebrata</taxon>
        <taxon>Chondrichthyes</taxon>
        <taxon>Elasmobranchii</taxon>
        <taxon>Galeomorphii</taxon>
        <taxon>Galeoidea</taxon>
        <taxon>Carcharhiniformes</taxon>
        <taxon>Scyliorhinidae</taxon>
        <taxon>Scyliorhinus</taxon>
    </lineage>
</organism>
<protein>
    <submittedName>
        <fullName evidence="1">Uncharacterized protein</fullName>
    </submittedName>
</protein>
<feature type="non-terminal residue" evidence="1">
    <location>
        <position position="1"/>
    </location>
</feature>
<proteinExistence type="predicted"/>
<dbReference type="OrthoDB" id="6270329at2759"/>
<dbReference type="OMA" id="HIMALRK"/>
<name>A0A401QKE1_SCYTO</name>
<dbReference type="PANTHER" id="PTHR15545:SF4">
    <property type="entry name" value="PDZ DOMAIN-CONTAINING PROTEIN 4"/>
    <property type="match status" value="1"/>
</dbReference>
<comment type="caution">
    <text evidence="1">The sequence shown here is derived from an EMBL/GenBank/DDBJ whole genome shotgun (WGS) entry which is preliminary data.</text>
</comment>
<dbReference type="Proteomes" id="UP000288216">
    <property type="component" value="Unassembled WGS sequence"/>
</dbReference>
<accession>A0A401QKE1</accession>